<name>A0A0M3K1W1_ANISI</name>
<protein>
    <submittedName>
        <fullName evidence="4">RNase NYN domain-containing protein</fullName>
    </submittedName>
</protein>
<dbReference type="EMBL" id="UYRR01031685">
    <property type="protein sequence ID" value="VDK51928.1"/>
    <property type="molecule type" value="Genomic_DNA"/>
</dbReference>
<feature type="compositionally biased region" description="Polar residues" evidence="1">
    <location>
        <begin position="135"/>
        <end position="148"/>
    </location>
</feature>
<dbReference type="Proteomes" id="UP000267096">
    <property type="component" value="Unassembled WGS sequence"/>
</dbReference>
<gene>
    <name evidence="2" type="ORF">ASIM_LOCUS14283</name>
</gene>
<proteinExistence type="predicted"/>
<feature type="compositionally biased region" description="Polar residues" evidence="1">
    <location>
        <begin position="448"/>
        <end position="457"/>
    </location>
</feature>
<evidence type="ECO:0000313" key="3">
    <source>
        <dbReference type="Proteomes" id="UP000267096"/>
    </source>
</evidence>
<feature type="region of interest" description="Disordered" evidence="1">
    <location>
        <begin position="135"/>
        <end position="215"/>
    </location>
</feature>
<feature type="compositionally biased region" description="Polar residues" evidence="1">
    <location>
        <begin position="182"/>
        <end position="195"/>
    </location>
</feature>
<dbReference type="OrthoDB" id="10659280at2759"/>
<accession>A0A0M3K1W1</accession>
<evidence type="ECO:0000313" key="4">
    <source>
        <dbReference type="WBParaSite" id="ASIM_0001487301-mRNA-1"/>
    </source>
</evidence>
<sequence length="673" mass="77196">MWPVYTPSPWQFNANGDHLSVIVTFSSAECVPTINQRQYDPLRPVFIDGPSIVHAYDDQYRLSDHLKYYHYILRQIQLKQTGIKYRNPEYNSLQKLRVLPLAQTLFAFIARGHKTALFLPSLYDEHATLESLSLQTNHDQPENPQIQFEHSRSDQHQPQHHQFRNFEHRTTSEAGTGLARTGESNSDTNNCVTAISPSPTPSNSSTLECATSQKANNSSELTMTVPLRHLVDDCSMFRRLVSMGFVKFFPILPQLFYQQQQRQQQQESMQQRRRGVDILREVWSQSENFQLQIRKMARQAYGVLVTCDLMQAIDIVRVNASRIERTDQLAAGNTLESSTCQQSSSAAKSNLFSSSSRNQCVGDVDVDDVYDADLALDSDCDGEMVQELFDEIDKWDRNDLQAMCAANIDGDFDIDDMEDWTKLLSYYRGRIVDLLRARHRMRAAQVAATPSSNINHQNSVDFDDSDRRNSRSFTIEGGSAQGPNASSSREHQSQLQPQQEETYENNSRSHQDKHFLPIIQPYFYQVLSRRQLSIPFDSPCFLGTDLTCAQLLVFKTCIDGDDAISTLAKNSQLTLLEQCEQLRQLEKILDGKYPQGKKQRQIVDMLWDWYESNIISAGQDEDRESVSDMILFDDDFVDYERMSRDPGRGSELPEEDLILFDDEFIEANRLTEL</sequence>
<dbReference type="AlphaFoldDB" id="A0A0M3K1W1"/>
<reference evidence="2 3" key="2">
    <citation type="submission" date="2018-11" db="EMBL/GenBank/DDBJ databases">
        <authorList>
            <consortium name="Pathogen Informatics"/>
        </authorList>
    </citation>
    <scope>NUCLEOTIDE SEQUENCE [LARGE SCALE GENOMIC DNA]</scope>
</reference>
<feature type="compositionally biased region" description="Polar residues" evidence="1">
    <location>
        <begin position="481"/>
        <end position="506"/>
    </location>
</feature>
<evidence type="ECO:0000256" key="1">
    <source>
        <dbReference type="SAM" id="MobiDB-lite"/>
    </source>
</evidence>
<reference evidence="4" key="1">
    <citation type="submission" date="2016-04" db="UniProtKB">
        <authorList>
            <consortium name="WormBaseParasite"/>
        </authorList>
    </citation>
    <scope>IDENTIFICATION</scope>
</reference>
<evidence type="ECO:0000313" key="2">
    <source>
        <dbReference type="EMBL" id="VDK51928.1"/>
    </source>
</evidence>
<keyword evidence="3" id="KW-1185">Reference proteome</keyword>
<dbReference type="WBParaSite" id="ASIM_0001487301-mRNA-1">
    <property type="protein sequence ID" value="ASIM_0001487301-mRNA-1"/>
    <property type="gene ID" value="ASIM_0001487301"/>
</dbReference>
<feature type="region of interest" description="Disordered" evidence="1">
    <location>
        <begin position="448"/>
        <end position="510"/>
    </location>
</feature>
<organism evidence="4">
    <name type="scientific">Anisakis simplex</name>
    <name type="common">Herring worm</name>
    <dbReference type="NCBI Taxonomy" id="6269"/>
    <lineage>
        <taxon>Eukaryota</taxon>
        <taxon>Metazoa</taxon>
        <taxon>Ecdysozoa</taxon>
        <taxon>Nematoda</taxon>
        <taxon>Chromadorea</taxon>
        <taxon>Rhabditida</taxon>
        <taxon>Spirurina</taxon>
        <taxon>Ascaridomorpha</taxon>
        <taxon>Ascaridoidea</taxon>
        <taxon>Anisakidae</taxon>
        <taxon>Anisakis</taxon>
        <taxon>Anisakis simplex complex</taxon>
    </lineage>
</organism>